<dbReference type="Pfam" id="PF10009">
    <property type="entry name" value="DUF2252"/>
    <property type="match status" value="1"/>
</dbReference>
<protein>
    <recommendedName>
        <fullName evidence="4">DUF2252 domain-containing protein</fullName>
    </recommendedName>
</protein>
<dbReference type="InterPro" id="IPR018721">
    <property type="entry name" value="DUF2252"/>
</dbReference>
<gene>
    <name evidence="2" type="ORF">GCM10007170_05840</name>
</gene>
<proteinExistence type="predicted"/>
<accession>A0ABQ2AG53</accession>
<dbReference type="Proteomes" id="UP000643279">
    <property type="component" value="Unassembled WGS sequence"/>
</dbReference>
<evidence type="ECO:0008006" key="4">
    <source>
        <dbReference type="Google" id="ProtNLM"/>
    </source>
</evidence>
<comment type="caution">
    <text evidence="2">The sequence shown here is derived from an EMBL/GenBank/DDBJ whole genome shotgun (WGS) entry which is preliminary data.</text>
</comment>
<dbReference type="EMBL" id="BMFW01000002">
    <property type="protein sequence ID" value="GGH90920.1"/>
    <property type="molecule type" value="Genomic_DNA"/>
</dbReference>
<keyword evidence="3" id="KW-1185">Reference proteome</keyword>
<sequence length="465" mass="51636">MKTPPGSAHKESIARAQAAGREARAALPRREFGTLRLPERDPVGILEGQHATRVPDLIPVRVGRMLETPFSFYRGAAAVMAHDLADSPVTGHSLIACGDAHLANFGLFASPERRLIFDLNDFDEAYPAPWEWDVKRLAASIWLNGRNSSHTEEQCRTAVTSCIRSYRQALKTLYSHTATERYYFQADAELLAAQQTAARKRIRTEERKARQRTSEQVLAKLTSSTESGEPRIVDQPPIVRHSGIDPALLENLVELYRGTLRPDTSLLLSQYRLVDFARRIVGVGSVGTRSWVLLFEGPAGEPLFLQAKEAGKSVLETHGRLRHPPAPVEKNLITRGQGFRVVGAQRILQAQSDPFLGWIKDVKGDDGQLRDFYIRQFRDMKGSFTLAEMNAQETLDYGVLCGWLLARAHSQSTDSAFILGYVGRSEEFDDAMADWARAYADQTEADHAALGEAVKSGRLAAERGV</sequence>
<dbReference type="PANTHER" id="PTHR39441:SF1">
    <property type="entry name" value="DUF2252 DOMAIN-CONTAINING PROTEIN"/>
    <property type="match status" value="1"/>
</dbReference>
<reference evidence="3" key="1">
    <citation type="journal article" date="2019" name="Int. J. Syst. Evol. Microbiol.">
        <title>The Global Catalogue of Microorganisms (GCM) 10K type strain sequencing project: providing services to taxonomists for standard genome sequencing and annotation.</title>
        <authorList>
            <consortium name="The Broad Institute Genomics Platform"/>
            <consortium name="The Broad Institute Genome Sequencing Center for Infectious Disease"/>
            <person name="Wu L."/>
            <person name="Ma J."/>
        </authorList>
    </citation>
    <scope>NUCLEOTIDE SEQUENCE [LARGE SCALE GENOMIC DNA]</scope>
    <source>
        <strain evidence="3">CGMCC 1.12778</strain>
    </source>
</reference>
<evidence type="ECO:0000256" key="1">
    <source>
        <dbReference type="SAM" id="MobiDB-lite"/>
    </source>
</evidence>
<organism evidence="2 3">
    <name type="scientific">Arthrobacter liuii</name>
    <dbReference type="NCBI Taxonomy" id="1476996"/>
    <lineage>
        <taxon>Bacteria</taxon>
        <taxon>Bacillati</taxon>
        <taxon>Actinomycetota</taxon>
        <taxon>Actinomycetes</taxon>
        <taxon>Micrococcales</taxon>
        <taxon>Micrococcaceae</taxon>
        <taxon>Arthrobacter</taxon>
    </lineage>
</organism>
<evidence type="ECO:0000313" key="2">
    <source>
        <dbReference type="EMBL" id="GGH90920.1"/>
    </source>
</evidence>
<evidence type="ECO:0000313" key="3">
    <source>
        <dbReference type="Proteomes" id="UP000643279"/>
    </source>
</evidence>
<dbReference type="PANTHER" id="PTHR39441">
    <property type="entry name" value="DUF2252 DOMAIN-CONTAINING PROTEIN"/>
    <property type="match status" value="1"/>
</dbReference>
<dbReference type="RefSeq" id="WP_188570183.1">
    <property type="nucleotide sequence ID" value="NZ_BMFW01000002.1"/>
</dbReference>
<name>A0ABQ2AG53_9MICC</name>
<feature type="region of interest" description="Disordered" evidence="1">
    <location>
        <begin position="1"/>
        <end position="20"/>
    </location>
</feature>